<feature type="binding site" evidence="9">
    <location>
        <position position="166"/>
    </location>
    <ligand>
        <name>Zn(2+)</name>
        <dbReference type="ChEBI" id="CHEBI:29105"/>
    </ligand>
</feature>
<dbReference type="Pfam" id="PF02449">
    <property type="entry name" value="Glyco_hydro_42"/>
    <property type="match status" value="1"/>
</dbReference>
<dbReference type="InterPro" id="IPR013739">
    <property type="entry name" value="Beta_galactosidase_C"/>
</dbReference>
<dbReference type="InterPro" id="IPR003476">
    <property type="entry name" value="Glyco_hydro_42"/>
</dbReference>
<evidence type="ECO:0000256" key="8">
    <source>
        <dbReference type="PIRSR" id="PIRSR001084-2"/>
    </source>
</evidence>
<dbReference type="Pfam" id="PF08532">
    <property type="entry name" value="Glyco_hydro_42M"/>
    <property type="match status" value="1"/>
</dbReference>
<dbReference type="EMBL" id="VFOV01000001">
    <property type="protein sequence ID" value="TQL70471.1"/>
    <property type="molecule type" value="Genomic_DNA"/>
</dbReference>
<evidence type="ECO:0000259" key="10">
    <source>
        <dbReference type="Pfam" id="PF02449"/>
    </source>
</evidence>
<dbReference type="SUPFAM" id="SSF51445">
    <property type="entry name" value="(Trans)glycosidases"/>
    <property type="match status" value="1"/>
</dbReference>
<keyword evidence="14" id="KW-1185">Reference proteome</keyword>
<dbReference type="Gene3D" id="3.20.20.80">
    <property type="entry name" value="Glycosidases"/>
    <property type="match status" value="1"/>
</dbReference>
<dbReference type="CDD" id="cd03143">
    <property type="entry name" value="A4_beta-galactosidase_middle_domain"/>
    <property type="match status" value="1"/>
</dbReference>
<name>A0A543AD09_9ACTN</name>
<keyword evidence="4 6" id="KW-0378">Hydrolase</keyword>
<dbReference type="Gene3D" id="3.40.50.880">
    <property type="match status" value="1"/>
</dbReference>
<keyword evidence="9" id="KW-0479">Metal-binding</keyword>
<proteinExistence type="inferred from homology"/>
<dbReference type="InterPro" id="IPR013738">
    <property type="entry name" value="Beta_galactosidase_Trimer"/>
</dbReference>
<comment type="similarity">
    <text evidence="2 6">Belongs to the glycosyl hydrolase 42 family.</text>
</comment>
<feature type="binding site" evidence="9">
    <location>
        <position position="164"/>
    </location>
    <ligand>
        <name>Zn(2+)</name>
        <dbReference type="ChEBI" id="CHEBI:29105"/>
    </ligand>
</feature>
<keyword evidence="5 6" id="KW-0326">Glycosidase</keyword>
<dbReference type="PANTHER" id="PTHR36447:SF1">
    <property type="entry name" value="BETA-GALACTOSIDASE GANA"/>
    <property type="match status" value="1"/>
</dbReference>
<feature type="binding site" evidence="8">
    <location>
        <position position="155"/>
    </location>
    <ligand>
        <name>substrate</name>
    </ligand>
</feature>
<gene>
    <name evidence="13" type="ORF">FB381_4406</name>
</gene>
<evidence type="ECO:0000256" key="7">
    <source>
        <dbReference type="PIRSR" id="PIRSR001084-1"/>
    </source>
</evidence>
<dbReference type="Proteomes" id="UP000320209">
    <property type="component" value="Unassembled WGS sequence"/>
</dbReference>
<dbReference type="GO" id="GO:0046872">
    <property type="term" value="F:metal ion binding"/>
    <property type="evidence" value="ECO:0007669"/>
    <property type="project" value="UniProtKB-KW"/>
</dbReference>
<dbReference type="PANTHER" id="PTHR36447">
    <property type="entry name" value="BETA-GALACTOSIDASE GANA"/>
    <property type="match status" value="1"/>
</dbReference>
<dbReference type="EC" id="3.2.1.23" evidence="3 6"/>
<feature type="domain" description="Beta-galactosidase C-terminal" evidence="12">
    <location>
        <begin position="611"/>
        <end position="667"/>
    </location>
</feature>
<dbReference type="Gene3D" id="2.60.40.1180">
    <property type="entry name" value="Golgi alpha-mannosidase II"/>
    <property type="match status" value="1"/>
</dbReference>
<dbReference type="SUPFAM" id="SSF52317">
    <property type="entry name" value="Class I glutamine amidotransferase-like"/>
    <property type="match status" value="1"/>
</dbReference>
<dbReference type="GO" id="GO:0009341">
    <property type="term" value="C:beta-galactosidase complex"/>
    <property type="evidence" value="ECO:0007669"/>
    <property type="project" value="InterPro"/>
</dbReference>
<evidence type="ECO:0000256" key="1">
    <source>
        <dbReference type="ARBA" id="ARBA00001412"/>
    </source>
</evidence>
<evidence type="ECO:0000256" key="5">
    <source>
        <dbReference type="ARBA" id="ARBA00023295"/>
    </source>
</evidence>
<dbReference type="GO" id="GO:0004565">
    <property type="term" value="F:beta-galactosidase activity"/>
    <property type="evidence" value="ECO:0007669"/>
    <property type="project" value="UniProtKB-EC"/>
</dbReference>
<dbReference type="Pfam" id="PF08533">
    <property type="entry name" value="Glyco_hydro_42C"/>
    <property type="match status" value="1"/>
</dbReference>
<keyword evidence="9" id="KW-0862">Zinc</keyword>
<feature type="domain" description="Glycoside hydrolase family 42 N-terminal" evidence="10">
    <location>
        <begin position="20"/>
        <end position="390"/>
    </location>
</feature>
<evidence type="ECO:0000313" key="13">
    <source>
        <dbReference type="EMBL" id="TQL70471.1"/>
    </source>
</evidence>
<evidence type="ECO:0000259" key="12">
    <source>
        <dbReference type="Pfam" id="PF08533"/>
    </source>
</evidence>
<dbReference type="InterPro" id="IPR017853">
    <property type="entry name" value="GH"/>
</dbReference>
<dbReference type="InterPro" id="IPR013529">
    <property type="entry name" value="Glyco_hydro_42_N"/>
</dbReference>
<feature type="domain" description="Beta-galactosidase trimerisation" evidence="11">
    <location>
        <begin position="402"/>
        <end position="600"/>
    </location>
</feature>
<reference evidence="13 14" key="1">
    <citation type="submission" date="2019-06" db="EMBL/GenBank/DDBJ databases">
        <title>Sequencing the genomes of 1000 actinobacteria strains.</title>
        <authorList>
            <person name="Klenk H.-P."/>
        </authorList>
    </citation>
    <scope>NUCLEOTIDE SEQUENCE [LARGE SCALE GENOMIC DNA]</scope>
    <source>
        <strain evidence="13 14">DSM 25218</strain>
    </source>
</reference>
<evidence type="ECO:0000256" key="2">
    <source>
        <dbReference type="ARBA" id="ARBA00005940"/>
    </source>
</evidence>
<feature type="active site" description="Proton donor" evidence="7">
    <location>
        <position position="156"/>
    </location>
</feature>
<feature type="binding site" evidence="8">
    <location>
        <position position="321"/>
    </location>
    <ligand>
        <name>substrate</name>
    </ligand>
</feature>
<feature type="binding site" evidence="9">
    <location>
        <position position="121"/>
    </location>
    <ligand>
        <name>Zn(2+)</name>
        <dbReference type="ChEBI" id="CHEBI:29105"/>
    </ligand>
</feature>
<comment type="catalytic activity">
    <reaction evidence="1 6">
        <text>Hydrolysis of terminal non-reducing beta-D-galactose residues in beta-D-galactosides.</text>
        <dbReference type="EC" id="3.2.1.23"/>
    </reaction>
</comment>
<evidence type="ECO:0000256" key="9">
    <source>
        <dbReference type="PIRSR" id="PIRSR001084-3"/>
    </source>
</evidence>
<evidence type="ECO:0000259" key="11">
    <source>
        <dbReference type="Pfam" id="PF08532"/>
    </source>
</evidence>
<evidence type="ECO:0000256" key="6">
    <source>
        <dbReference type="PIRNR" id="PIRNR001084"/>
    </source>
</evidence>
<feature type="binding site" evidence="8">
    <location>
        <position position="117"/>
    </location>
    <ligand>
        <name>substrate</name>
    </ligand>
</feature>
<evidence type="ECO:0000313" key="14">
    <source>
        <dbReference type="Proteomes" id="UP000320209"/>
    </source>
</evidence>
<dbReference type="GO" id="GO:0006012">
    <property type="term" value="P:galactose metabolic process"/>
    <property type="evidence" value="ECO:0007669"/>
    <property type="project" value="InterPro"/>
</dbReference>
<evidence type="ECO:0000256" key="4">
    <source>
        <dbReference type="ARBA" id="ARBA00022801"/>
    </source>
</evidence>
<accession>A0A543AD09</accession>
<feature type="active site" description="Nucleophile" evidence="7">
    <location>
        <position position="313"/>
    </location>
</feature>
<sequence>MTGMQRVTEALGGRIAYGADYNPEQWPEEVWDDDVRLMQEAGVNLVSVGIFSWALLEPAPGEYDFDWLDRVLDKLHDGGIAVDLATATASPPPWFYRQHPEAAMVDAQGVRRSFGSRQVYCTASPVFREASTRLAAEMAKRYHDHPAVVMWHVGNEYGNHNAHCMCDVSAVAFRAWLRSRYGTVEALNEAWMTTFWSQRYTDWDQIDPPREVSNNSHPNPGHQLDFWRYSSDALLELFKADADAVRAISDKPLTTNFMGFWKHSDPRPWVAEEDLVSNDHYLLAEDDDRTQQLAMTADLTRSMAHGDPWLLMEHSTSAVNWQPRNIAKTAGEMRRNSFQHIARGADGAMFFQWRASLGGSEKFHSAMVPHAGTESRLWRDVVRLGADIASIAEVAGTRVEQAKVAIVFDWTSWWAATFDSHPSVDVDPMTTARAWHKACWARNLGVDIVGVADPLDGYDVVVLPAQYLLDDATVARLTAFVEAGGTLVATYFTGIVDERDHIRPGGYPGALRDLLGVRIEEFCPLPEGDEIALTSYGTGTIWSERGRALGADVLATYVTGDCAGDPAVTRRRVGEGTAWYVGTELGAEALDTLAAQILTTTKPVVDGLPEGVEAIRRVGEQGAYGAYVFVVNHTHEAVIVPVRGTDLLTGNEAGPHMVRAGSVAVIREA</sequence>
<dbReference type="PIRSF" id="PIRSF001084">
    <property type="entry name" value="B-galactosidase"/>
    <property type="match status" value="1"/>
</dbReference>
<organism evidence="13 14">
    <name type="scientific">Nocardioides albertanoniae</name>
    <dbReference type="NCBI Taxonomy" id="1175486"/>
    <lineage>
        <taxon>Bacteria</taxon>
        <taxon>Bacillati</taxon>
        <taxon>Actinomycetota</taxon>
        <taxon>Actinomycetes</taxon>
        <taxon>Propionibacteriales</taxon>
        <taxon>Nocardioidaceae</taxon>
        <taxon>Nocardioides</taxon>
    </lineage>
</organism>
<evidence type="ECO:0000256" key="3">
    <source>
        <dbReference type="ARBA" id="ARBA00012756"/>
    </source>
</evidence>
<comment type="caution">
    <text evidence="13">The sequence shown here is derived from an EMBL/GenBank/DDBJ whole genome shotgun (WGS) entry which is preliminary data.</text>
</comment>
<dbReference type="InterPro" id="IPR029062">
    <property type="entry name" value="Class_I_gatase-like"/>
</dbReference>
<dbReference type="AlphaFoldDB" id="A0A543AD09"/>
<protein>
    <recommendedName>
        <fullName evidence="3 6">Beta-galactosidase</fullName>
        <shortName evidence="6">Beta-gal</shortName>
        <ecNumber evidence="3 6">3.2.1.23</ecNumber>
    </recommendedName>
</protein>
<dbReference type="InterPro" id="IPR013780">
    <property type="entry name" value="Glyco_hydro_b"/>
</dbReference>